<dbReference type="Gene3D" id="2.40.37.10">
    <property type="entry name" value="Lyase, Ornithine Decarboxylase, Chain A, domain 1"/>
    <property type="match status" value="1"/>
</dbReference>
<dbReference type="InterPro" id="IPR009006">
    <property type="entry name" value="Ala_racemase/Decarboxylase_C"/>
</dbReference>
<dbReference type="InterPro" id="IPR022644">
    <property type="entry name" value="De-COase2_N"/>
</dbReference>
<keyword evidence="2" id="KW-0210">Decarboxylase</keyword>
<dbReference type="GO" id="GO:0008836">
    <property type="term" value="F:diaminopimelate decarboxylase activity"/>
    <property type="evidence" value="ECO:0007669"/>
    <property type="project" value="UniProtKB-EC"/>
</dbReference>
<dbReference type="PRINTS" id="PR01179">
    <property type="entry name" value="ODADCRBXLASE"/>
</dbReference>
<dbReference type="InterPro" id="IPR022653">
    <property type="entry name" value="De-COase2_pyr-phos_BS"/>
</dbReference>
<dbReference type="Gene3D" id="3.20.20.10">
    <property type="entry name" value="Alanine racemase"/>
    <property type="match status" value="1"/>
</dbReference>
<dbReference type="PANTHER" id="PTHR43727:SF2">
    <property type="entry name" value="GROUP IV DECARBOXYLASE"/>
    <property type="match status" value="1"/>
</dbReference>
<feature type="domain" description="Orn/DAP/Arg decarboxylase 2 N-terminal" evidence="5">
    <location>
        <begin position="61"/>
        <end position="267"/>
    </location>
</feature>
<proteinExistence type="predicted"/>
<evidence type="ECO:0000256" key="1">
    <source>
        <dbReference type="ARBA" id="ARBA00001933"/>
    </source>
</evidence>
<evidence type="ECO:0000256" key="2">
    <source>
        <dbReference type="ARBA" id="ARBA00022793"/>
    </source>
</evidence>
<dbReference type="Proteomes" id="UP000542742">
    <property type="component" value="Unassembled WGS sequence"/>
</dbReference>
<dbReference type="RefSeq" id="WP_184954520.1">
    <property type="nucleotide sequence ID" value="NZ_BOMC01000059.1"/>
</dbReference>
<dbReference type="InterPro" id="IPR042152">
    <property type="entry name" value="Y4yA-like"/>
</dbReference>
<name>A0A7W7CX69_9ACTN</name>
<dbReference type="SUPFAM" id="SSF51419">
    <property type="entry name" value="PLP-binding barrel"/>
    <property type="match status" value="1"/>
</dbReference>
<dbReference type="PANTHER" id="PTHR43727">
    <property type="entry name" value="DIAMINOPIMELATE DECARBOXYLASE"/>
    <property type="match status" value="1"/>
</dbReference>
<dbReference type="GO" id="GO:0009089">
    <property type="term" value="P:lysine biosynthetic process via diaminopimelate"/>
    <property type="evidence" value="ECO:0007669"/>
    <property type="project" value="TreeGrafter"/>
</dbReference>
<dbReference type="EMBL" id="JACHMF010000001">
    <property type="protein sequence ID" value="MBB4696268.1"/>
    <property type="molecule type" value="Genomic_DNA"/>
</dbReference>
<evidence type="ECO:0000256" key="3">
    <source>
        <dbReference type="ARBA" id="ARBA00022898"/>
    </source>
</evidence>
<protein>
    <submittedName>
        <fullName evidence="6">Diaminopimelate decarboxylase</fullName>
        <ecNumber evidence="6">4.1.1.20</ecNumber>
    </submittedName>
</protein>
<dbReference type="Pfam" id="PF02784">
    <property type="entry name" value="Orn_Arg_deC_N"/>
    <property type="match status" value="1"/>
</dbReference>
<evidence type="ECO:0000313" key="7">
    <source>
        <dbReference type="Proteomes" id="UP000542742"/>
    </source>
</evidence>
<evidence type="ECO:0000259" key="5">
    <source>
        <dbReference type="Pfam" id="PF02784"/>
    </source>
</evidence>
<dbReference type="InterPro" id="IPR000183">
    <property type="entry name" value="Orn/DAP/Arg_de-COase"/>
</dbReference>
<reference evidence="6 7" key="1">
    <citation type="submission" date="2020-08" db="EMBL/GenBank/DDBJ databases">
        <title>Sequencing the genomes of 1000 actinobacteria strains.</title>
        <authorList>
            <person name="Klenk H.-P."/>
        </authorList>
    </citation>
    <scope>NUCLEOTIDE SEQUENCE [LARGE SCALE GENOMIC DNA]</scope>
    <source>
        <strain evidence="6 7">DSM 45518</strain>
    </source>
</reference>
<evidence type="ECO:0000256" key="4">
    <source>
        <dbReference type="PIRSR" id="PIRSR600183-50"/>
    </source>
</evidence>
<dbReference type="InterPro" id="IPR022657">
    <property type="entry name" value="De-COase2_CS"/>
</dbReference>
<comment type="caution">
    <text evidence="6">The sequence shown here is derived from an EMBL/GenBank/DDBJ whole genome shotgun (WGS) entry which is preliminary data.</text>
</comment>
<comment type="cofactor">
    <cofactor evidence="1 4">
        <name>pyridoxal 5'-phosphate</name>
        <dbReference type="ChEBI" id="CHEBI:597326"/>
    </cofactor>
</comment>
<gene>
    <name evidence="6" type="ORF">BKA14_006416</name>
</gene>
<dbReference type="CDD" id="cd06842">
    <property type="entry name" value="PLPDE_III_Y4yA_like"/>
    <property type="match status" value="1"/>
</dbReference>
<sequence length="484" mass="52550">MTDSSPLELTPRIEPVIQSVLAEDALLHQLADGLGSPLNIVLPDALAANVESFRAVYRTHRLRGHIYFAHKANRSAALLRRLAGTEAGVDVASLAELQHALGAGFTPDRIIATGPKNREFLWLAARTGVLVNADSLDELSELAALVEAHRQPRVRVMVRLAGFASPGVQLISRRSRFGVPADQLTEALGRLDKHADQLELVGVAYHLDTVGLPEKALALEGCLAALDECRDRGVPVWSVDIGGGFGVNYLARAGQWERYTSELAQAVLGRRPPMTWNGHGYGLRNEGGTLRGALGLYPAHRPVSGPGYLDQLLATPAPAQRRPLGELLLDSMIDLDIEPGRALLDQCGLVLARVLEVRPGDGDTLVRLEMNARDVSLEEHGVLMDPVLVGAGDRPPAPTEVYLLGNLCLESDLITRRKVTLPARPRPGDLLAFVNTAGYFMDFSATRALHQPVGRKVALYSTGGRWGWCLDEQYWPVHERTEAA</sequence>
<accession>A0A7W7CX69</accession>
<feature type="modified residue" description="N6-(pyridoxal phosphate)lysine" evidence="4">
    <location>
        <position position="71"/>
    </location>
</feature>
<dbReference type="PROSITE" id="PS00879">
    <property type="entry name" value="ODR_DC_2_2"/>
    <property type="match status" value="1"/>
</dbReference>
<keyword evidence="6" id="KW-0456">Lyase</keyword>
<keyword evidence="3 4" id="KW-0663">Pyridoxal phosphate</keyword>
<dbReference type="PROSITE" id="PS00878">
    <property type="entry name" value="ODR_DC_2_1"/>
    <property type="match status" value="1"/>
</dbReference>
<evidence type="ECO:0000313" key="6">
    <source>
        <dbReference type="EMBL" id="MBB4696268.1"/>
    </source>
</evidence>
<dbReference type="EC" id="4.1.1.20" evidence="6"/>
<dbReference type="InterPro" id="IPR029066">
    <property type="entry name" value="PLP-binding_barrel"/>
</dbReference>
<organism evidence="6 7">
    <name type="scientific">Paractinoplanes abujensis</name>
    <dbReference type="NCBI Taxonomy" id="882441"/>
    <lineage>
        <taxon>Bacteria</taxon>
        <taxon>Bacillati</taxon>
        <taxon>Actinomycetota</taxon>
        <taxon>Actinomycetes</taxon>
        <taxon>Micromonosporales</taxon>
        <taxon>Micromonosporaceae</taxon>
        <taxon>Paractinoplanes</taxon>
    </lineage>
</organism>
<dbReference type="SUPFAM" id="SSF50621">
    <property type="entry name" value="Alanine racemase C-terminal domain-like"/>
    <property type="match status" value="1"/>
</dbReference>
<dbReference type="AlphaFoldDB" id="A0A7W7CX69"/>
<keyword evidence="7" id="KW-1185">Reference proteome</keyword>
<feature type="active site" description="Proton donor" evidence="4">
    <location>
        <position position="408"/>
    </location>
</feature>